<dbReference type="PROSITE" id="PS50011">
    <property type="entry name" value="PROTEIN_KINASE_DOM"/>
    <property type="match status" value="1"/>
</dbReference>
<evidence type="ECO:0000256" key="5">
    <source>
        <dbReference type="ARBA" id="ARBA00022679"/>
    </source>
</evidence>
<keyword evidence="16" id="KW-1185">Reference proteome</keyword>
<evidence type="ECO:0000256" key="4">
    <source>
        <dbReference type="ARBA" id="ARBA00022527"/>
    </source>
</evidence>
<dbReference type="InterPro" id="IPR000719">
    <property type="entry name" value="Prot_kinase_dom"/>
</dbReference>
<keyword evidence="5" id="KW-0808">Transferase</keyword>
<dbReference type="FunFam" id="3.30.200.20:FF:000060">
    <property type="entry name" value="Serine/threonine-protein kinase isoform 1"/>
    <property type="match status" value="1"/>
</dbReference>
<evidence type="ECO:0000256" key="2">
    <source>
        <dbReference type="ARBA" id="ARBA00010507"/>
    </source>
</evidence>
<dbReference type="OrthoDB" id="339325at2759"/>
<reference evidence="15 16" key="1">
    <citation type="submission" date="2019-07" db="EMBL/GenBank/DDBJ databases">
        <title>De Novo Assembly of kiwifruit Actinidia rufa.</title>
        <authorList>
            <person name="Sugita-Konishi S."/>
            <person name="Sato K."/>
            <person name="Mori E."/>
            <person name="Abe Y."/>
            <person name="Kisaki G."/>
            <person name="Hamano K."/>
            <person name="Suezawa K."/>
            <person name="Otani M."/>
            <person name="Fukuda T."/>
            <person name="Manabe T."/>
            <person name="Gomi K."/>
            <person name="Tabuchi M."/>
            <person name="Akimitsu K."/>
            <person name="Kataoka I."/>
        </authorList>
    </citation>
    <scope>NUCLEOTIDE SEQUENCE [LARGE SCALE GENOMIC DNA]</scope>
    <source>
        <strain evidence="16">cv. Fuchu</strain>
    </source>
</reference>
<dbReference type="GO" id="GO:0016020">
    <property type="term" value="C:membrane"/>
    <property type="evidence" value="ECO:0007669"/>
    <property type="project" value="UniProtKB-SubCell"/>
</dbReference>
<proteinExistence type="inferred from homology"/>
<keyword evidence="8 12" id="KW-0067">ATP-binding</keyword>
<dbReference type="SMART" id="SM00220">
    <property type="entry name" value="S_TKc"/>
    <property type="match status" value="1"/>
</dbReference>
<evidence type="ECO:0000256" key="9">
    <source>
        <dbReference type="ARBA" id="ARBA00023136"/>
    </source>
</evidence>
<dbReference type="GO" id="GO:0004674">
    <property type="term" value="F:protein serine/threonine kinase activity"/>
    <property type="evidence" value="ECO:0007669"/>
    <property type="project" value="UniProtKB-KW"/>
</dbReference>
<dbReference type="GO" id="GO:0005737">
    <property type="term" value="C:cytoplasm"/>
    <property type="evidence" value="ECO:0007669"/>
    <property type="project" value="TreeGrafter"/>
</dbReference>
<dbReference type="FunFam" id="1.10.510.10:FF:000476">
    <property type="entry name" value="PAS domain-containing protein tyrosine kinase family protein"/>
    <property type="match status" value="1"/>
</dbReference>
<evidence type="ECO:0000256" key="3">
    <source>
        <dbReference type="ARBA" id="ARBA00012513"/>
    </source>
</evidence>
<organism evidence="15 16">
    <name type="scientific">Actinidia rufa</name>
    <dbReference type="NCBI Taxonomy" id="165716"/>
    <lineage>
        <taxon>Eukaryota</taxon>
        <taxon>Viridiplantae</taxon>
        <taxon>Streptophyta</taxon>
        <taxon>Embryophyta</taxon>
        <taxon>Tracheophyta</taxon>
        <taxon>Spermatophyta</taxon>
        <taxon>Magnoliopsida</taxon>
        <taxon>eudicotyledons</taxon>
        <taxon>Gunneridae</taxon>
        <taxon>Pentapetalae</taxon>
        <taxon>asterids</taxon>
        <taxon>Ericales</taxon>
        <taxon>Actinidiaceae</taxon>
        <taxon>Actinidia</taxon>
    </lineage>
</organism>
<dbReference type="PANTHER" id="PTHR23257:SF906">
    <property type="entry name" value="(RICE GENOME ANNOTATION PROJECT) MAP3K DELTA-1 PROTEIN KINASE"/>
    <property type="match status" value="1"/>
</dbReference>
<dbReference type="InterPro" id="IPR011009">
    <property type="entry name" value="Kinase-like_dom_sf"/>
</dbReference>
<gene>
    <name evidence="15" type="ORF">Acr_26g0004810</name>
</gene>
<dbReference type="CDD" id="cd13999">
    <property type="entry name" value="STKc_MAP3K-like"/>
    <property type="match status" value="1"/>
</dbReference>
<dbReference type="AlphaFoldDB" id="A0A7J0H2I3"/>
<feature type="domain" description="Protein kinase" evidence="14">
    <location>
        <begin position="68"/>
        <end position="304"/>
    </location>
</feature>
<comment type="catalytic activity">
    <reaction evidence="10">
        <text>L-threonyl-[protein] + ATP = O-phospho-L-threonyl-[protein] + ADP + H(+)</text>
        <dbReference type="Rhea" id="RHEA:46608"/>
        <dbReference type="Rhea" id="RHEA-COMP:11060"/>
        <dbReference type="Rhea" id="RHEA-COMP:11605"/>
        <dbReference type="ChEBI" id="CHEBI:15378"/>
        <dbReference type="ChEBI" id="CHEBI:30013"/>
        <dbReference type="ChEBI" id="CHEBI:30616"/>
        <dbReference type="ChEBI" id="CHEBI:61977"/>
        <dbReference type="ChEBI" id="CHEBI:456216"/>
        <dbReference type="EC" id="2.7.11.1"/>
    </reaction>
</comment>
<comment type="catalytic activity">
    <reaction evidence="11">
        <text>L-seryl-[protein] + ATP = O-phospho-L-seryl-[protein] + ADP + H(+)</text>
        <dbReference type="Rhea" id="RHEA:17989"/>
        <dbReference type="Rhea" id="RHEA-COMP:9863"/>
        <dbReference type="Rhea" id="RHEA-COMP:11604"/>
        <dbReference type="ChEBI" id="CHEBI:15378"/>
        <dbReference type="ChEBI" id="CHEBI:29999"/>
        <dbReference type="ChEBI" id="CHEBI:30616"/>
        <dbReference type="ChEBI" id="CHEBI:83421"/>
        <dbReference type="ChEBI" id="CHEBI:456216"/>
        <dbReference type="EC" id="2.7.11.1"/>
    </reaction>
</comment>
<keyword evidence="7 15" id="KW-0418">Kinase</keyword>
<dbReference type="Proteomes" id="UP000585474">
    <property type="component" value="Unassembled WGS sequence"/>
</dbReference>
<dbReference type="Pfam" id="PF07714">
    <property type="entry name" value="PK_Tyr_Ser-Thr"/>
    <property type="match status" value="1"/>
</dbReference>
<dbReference type="PANTHER" id="PTHR23257">
    <property type="entry name" value="SERINE-THREONINE PROTEIN KINASE"/>
    <property type="match status" value="1"/>
</dbReference>
<dbReference type="Gene3D" id="3.30.200.20">
    <property type="entry name" value="Phosphorylase Kinase, domain 1"/>
    <property type="match status" value="1"/>
</dbReference>
<keyword evidence="9" id="KW-0472">Membrane</keyword>
<evidence type="ECO:0000259" key="14">
    <source>
        <dbReference type="PROSITE" id="PS50011"/>
    </source>
</evidence>
<accession>A0A7J0H2I3</accession>
<evidence type="ECO:0000313" key="16">
    <source>
        <dbReference type="Proteomes" id="UP000585474"/>
    </source>
</evidence>
<comment type="caution">
    <text evidence="15">The sequence shown here is derived from an EMBL/GenBank/DDBJ whole genome shotgun (WGS) entry which is preliminary data.</text>
</comment>
<dbReference type="EMBL" id="BJWL01000026">
    <property type="protein sequence ID" value="GFZ17211.1"/>
    <property type="molecule type" value="Genomic_DNA"/>
</dbReference>
<name>A0A7J0H2I3_9ERIC</name>
<dbReference type="EC" id="2.7.11.1" evidence="3"/>
<dbReference type="InterPro" id="IPR017441">
    <property type="entry name" value="Protein_kinase_ATP_BS"/>
</dbReference>
<evidence type="ECO:0000256" key="13">
    <source>
        <dbReference type="RuleBase" id="RU000304"/>
    </source>
</evidence>
<dbReference type="Gene3D" id="1.10.510.10">
    <property type="entry name" value="Transferase(Phosphotransferase) domain 1"/>
    <property type="match status" value="1"/>
</dbReference>
<dbReference type="PIRSF" id="PIRSF000654">
    <property type="entry name" value="Integrin-linked_kinase"/>
    <property type="match status" value="1"/>
</dbReference>
<dbReference type="InterPro" id="IPR050167">
    <property type="entry name" value="Ser_Thr_protein_kinase"/>
</dbReference>
<keyword evidence="4 13" id="KW-0723">Serine/threonine-protein kinase</keyword>
<evidence type="ECO:0000256" key="6">
    <source>
        <dbReference type="ARBA" id="ARBA00022741"/>
    </source>
</evidence>
<evidence type="ECO:0000256" key="7">
    <source>
        <dbReference type="ARBA" id="ARBA00022777"/>
    </source>
</evidence>
<dbReference type="PROSITE" id="PS00107">
    <property type="entry name" value="PROTEIN_KINASE_ATP"/>
    <property type="match status" value="1"/>
</dbReference>
<evidence type="ECO:0000256" key="12">
    <source>
        <dbReference type="PROSITE-ProRule" id="PRU10141"/>
    </source>
</evidence>
<dbReference type="InterPro" id="IPR001245">
    <property type="entry name" value="Ser-Thr/Tyr_kinase_cat_dom"/>
</dbReference>
<dbReference type="InterPro" id="IPR008271">
    <property type="entry name" value="Ser/Thr_kinase_AS"/>
</dbReference>
<dbReference type="SUPFAM" id="SSF56112">
    <property type="entry name" value="Protein kinase-like (PK-like)"/>
    <property type="match status" value="1"/>
</dbReference>
<evidence type="ECO:0000256" key="10">
    <source>
        <dbReference type="ARBA" id="ARBA00047899"/>
    </source>
</evidence>
<evidence type="ECO:0000313" key="15">
    <source>
        <dbReference type="EMBL" id="GFZ17211.1"/>
    </source>
</evidence>
<feature type="binding site" evidence="12">
    <location>
        <position position="96"/>
    </location>
    <ligand>
        <name>ATP</name>
        <dbReference type="ChEBI" id="CHEBI:30616"/>
    </ligand>
</feature>
<comment type="similarity">
    <text evidence="2">Belongs to the protein kinase superfamily. TKL Ser/Thr protein kinase family. RAF subfamily.</text>
</comment>
<keyword evidence="6 12" id="KW-0547">Nucleotide-binding</keyword>
<evidence type="ECO:0000256" key="8">
    <source>
        <dbReference type="ARBA" id="ARBA00022840"/>
    </source>
</evidence>
<evidence type="ECO:0000256" key="11">
    <source>
        <dbReference type="ARBA" id="ARBA00048679"/>
    </source>
</evidence>
<sequence>MTQTDDCGRPVRDTNGDILDNLEREKQFALRSTETGISDLPVTCTVHDERIKPVLGDVSDWETPWEDLQIGERIGIGSYGEVYRADLNGTEVAVKKFMDQDISGDALAQFKSEVEIMLRLRHPNVVLFMGAVTHPPNLSILTEYLPRGSLYKLLHRPNNQLNDKRRVRMALDARGMNYLHTSHPTIVHRDLKTPNLLVDKNWVVKVCDFGLSRMQHHTFLSSKSIAGTPEWMAPEVLRNEPSNEKSDVYSFGVILWELATLRVPWTGMNSMQVVGAVGFQNRHLEITEEIDPTAAQIIMDCWHP</sequence>
<dbReference type="PROSITE" id="PS00108">
    <property type="entry name" value="PROTEIN_KINASE_ST"/>
    <property type="match status" value="1"/>
</dbReference>
<dbReference type="GO" id="GO:0007165">
    <property type="term" value="P:signal transduction"/>
    <property type="evidence" value="ECO:0007669"/>
    <property type="project" value="TreeGrafter"/>
</dbReference>
<comment type="subcellular location">
    <subcellularLocation>
        <location evidence="1">Membrane</location>
    </subcellularLocation>
</comment>
<dbReference type="PRINTS" id="PR00109">
    <property type="entry name" value="TYRKINASE"/>
</dbReference>
<evidence type="ECO:0000256" key="1">
    <source>
        <dbReference type="ARBA" id="ARBA00004370"/>
    </source>
</evidence>
<protein>
    <recommendedName>
        <fullName evidence="3">non-specific serine/threonine protein kinase</fullName>
        <ecNumber evidence="3">2.7.11.1</ecNumber>
    </recommendedName>
</protein>
<dbReference type="GO" id="GO:0005524">
    <property type="term" value="F:ATP binding"/>
    <property type="evidence" value="ECO:0007669"/>
    <property type="project" value="UniProtKB-UniRule"/>
</dbReference>